<evidence type="ECO:0000313" key="3">
    <source>
        <dbReference type="Proteomes" id="UP000075885"/>
    </source>
</evidence>
<organism evidence="2 3">
    <name type="scientific">Anopheles epiroticus</name>
    <dbReference type="NCBI Taxonomy" id="199890"/>
    <lineage>
        <taxon>Eukaryota</taxon>
        <taxon>Metazoa</taxon>
        <taxon>Ecdysozoa</taxon>
        <taxon>Arthropoda</taxon>
        <taxon>Hexapoda</taxon>
        <taxon>Insecta</taxon>
        <taxon>Pterygota</taxon>
        <taxon>Neoptera</taxon>
        <taxon>Endopterygota</taxon>
        <taxon>Diptera</taxon>
        <taxon>Nematocera</taxon>
        <taxon>Culicoidea</taxon>
        <taxon>Culicidae</taxon>
        <taxon>Anophelinae</taxon>
        <taxon>Anopheles</taxon>
    </lineage>
</organism>
<dbReference type="Gene3D" id="3.40.50.1010">
    <property type="entry name" value="5'-nuclease"/>
    <property type="match status" value="1"/>
</dbReference>
<dbReference type="InterPro" id="IPR029060">
    <property type="entry name" value="PIN-like_dom_sf"/>
</dbReference>
<dbReference type="Proteomes" id="UP000075885">
    <property type="component" value="Unassembled WGS sequence"/>
</dbReference>
<proteinExistence type="inferred from homology"/>
<dbReference type="AlphaFoldDB" id="A0A182PJG2"/>
<dbReference type="VEuPathDB" id="VectorBase:AEPI007076"/>
<protein>
    <recommendedName>
        <fullName evidence="4">Asteroid domain-containing protein</fullName>
    </recommendedName>
</protein>
<accession>A0A182PJG2</accession>
<name>A0A182PJG2_9DIPT</name>
<dbReference type="STRING" id="199890.A0A182PJG2"/>
<evidence type="ECO:0000313" key="2">
    <source>
        <dbReference type="EnsemblMetazoa" id="AEPI007076-PA"/>
    </source>
</evidence>
<keyword evidence="3" id="KW-1185">Reference proteome</keyword>
<sequence>MGVRYLHSFMEQKVNGGIYMVNMQQEILKAKKRIERPLIVFDLMALFGLFCSDRHSLLCGSQYWVVEYMADTFFKRLTDLGAELVFFYDGTLQTSKYDTWITRQNDKYDRMIDIIDAIDAGVPVTVVAKKFDRTMPSNTCIKLQNVAKRHGKLITANDLECDQAVAIFATKNKALAVVSHDTDFLIFEGSWQLWHAEHINLQKLSTKAYNRQALIGTLGLQWYQMAVWATLAGNDWFKYDEVLPFLNDLGPHSQKMYRLADYVRRLPMRNKKLDEDGIQCVLGRVYRKRRMPAEAYELFRQSVAFYQVDEHPENERKHTNDPFAYLLQAEHFFTYSILTGEPFNVTLFFFDYRSNEFGKYHEIVEPIISRIGGILLYHHRHERQHVTVMMKRHHKESNSFGDVPVTYPSAITPPPVRELIAKDENEPPGSPSSLLSLKLQLWRWVCSDDLLHDERFNGIPSAFMCTVLTLYRLRQCGAIRIFEADLLLVIAQQLSTRTFDPLQEPSPQRLISRAFRLAFLFQKVYGHMERVSKALGLPDEYRPTTPYDGHRFHNMYRVWAGRKVESQDIAPIVEWRIYAHASQST</sequence>
<reference evidence="3" key="1">
    <citation type="submission" date="2013-03" db="EMBL/GenBank/DDBJ databases">
        <title>The Genome Sequence of Anopheles epiroticus epiroticus2.</title>
        <authorList>
            <consortium name="The Broad Institute Genomics Platform"/>
            <person name="Neafsey D.E."/>
            <person name="Howell P."/>
            <person name="Walker B."/>
            <person name="Young S.K."/>
            <person name="Zeng Q."/>
            <person name="Gargeya S."/>
            <person name="Fitzgerald M."/>
            <person name="Haas B."/>
            <person name="Abouelleil A."/>
            <person name="Allen A.W."/>
            <person name="Alvarado L."/>
            <person name="Arachchi H.M."/>
            <person name="Berlin A.M."/>
            <person name="Chapman S.B."/>
            <person name="Gainer-Dewar J."/>
            <person name="Goldberg J."/>
            <person name="Griggs A."/>
            <person name="Gujja S."/>
            <person name="Hansen M."/>
            <person name="Howarth C."/>
            <person name="Imamovic A."/>
            <person name="Ireland A."/>
            <person name="Larimer J."/>
            <person name="McCowan C."/>
            <person name="Murphy C."/>
            <person name="Pearson M."/>
            <person name="Poon T.W."/>
            <person name="Priest M."/>
            <person name="Roberts A."/>
            <person name="Saif S."/>
            <person name="Shea T."/>
            <person name="Sisk P."/>
            <person name="Sykes S."/>
            <person name="Wortman J."/>
            <person name="Nusbaum C."/>
            <person name="Birren B."/>
        </authorList>
    </citation>
    <scope>NUCLEOTIDE SEQUENCE [LARGE SCALE GENOMIC DNA]</scope>
    <source>
        <strain evidence="3">Epiroticus2</strain>
    </source>
</reference>
<evidence type="ECO:0000256" key="1">
    <source>
        <dbReference type="ARBA" id="ARBA00009495"/>
    </source>
</evidence>
<dbReference type="SUPFAM" id="SSF88723">
    <property type="entry name" value="PIN domain-like"/>
    <property type="match status" value="1"/>
</dbReference>
<dbReference type="InterPro" id="IPR026784">
    <property type="entry name" value="Coact_PPARg"/>
</dbReference>
<comment type="similarity">
    <text evidence="1">Belongs to the constitutive coactivator of PPAR-gamma family.</text>
</comment>
<dbReference type="GO" id="GO:0005634">
    <property type="term" value="C:nucleus"/>
    <property type="evidence" value="ECO:0007669"/>
    <property type="project" value="TreeGrafter"/>
</dbReference>
<dbReference type="PANTHER" id="PTHR15976:SF16">
    <property type="entry name" value="ASTEROID DOMAIN-CONTAINING PROTEIN"/>
    <property type="match status" value="1"/>
</dbReference>
<evidence type="ECO:0008006" key="4">
    <source>
        <dbReference type="Google" id="ProtNLM"/>
    </source>
</evidence>
<reference evidence="2" key="2">
    <citation type="submission" date="2020-05" db="UniProtKB">
        <authorList>
            <consortium name="EnsemblMetazoa"/>
        </authorList>
    </citation>
    <scope>IDENTIFICATION</scope>
    <source>
        <strain evidence="2">Epiroticus2</strain>
    </source>
</reference>
<dbReference type="EnsemblMetazoa" id="AEPI007076-RA">
    <property type="protein sequence ID" value="AEPI007076-PA"/>
    <property type="gene ID" value="AEPI007076"/>
</dbReference>
<dbReference type="PANTHER" id="PTHR15976">
    <property type="entry name" value="CONSTITUTIVE COACTIVATOR OF PEROXISOME PROLIFERATOR-ACTIVATED RECEPTOR GAMMA"/>
    <property type="match status" value="1"/>
</dbReference>